<dbReference type="SUPFAM" id="SSF51366">
    <property type="entry name" value="Ribulose-phoshate binding barrel"/>
    <property type="match status" value="1"/>
</dbReference>
<dbReference type="CDD" id="cd00429">
    <property type="entry name" value="RPE"/>
    <property type="match status" value="1"/>
</dbReference>
<evidence type="ECO:0000256" key="7">
    <source>
        <dbReference type="ARBA" id="ARBA00013188"/>
    </source>
</evidence>
<dbReference type="GO" id="GO:0046872">
    <property type="term" value="F:metal ion binding"/>
    <property type="evidence" value="ECO:0007669"/>
    <property type="project" value="UniProtKB-KW"/>
</dbReference>
<dbReference type="InterPro" id="IPR013785">
    <property type="entry name" value="Aldolase_TIM"/>
</dbReference>
<keyword evidence="13" id="KW-0119">Carbohydrate metabolism</keyword>
<sequence>MSETHFFDHNDKTTWLLQGDSTCTVNTTKLIPVIAPSILASDFTNLEKECADVIRYCEWLHVDVMDGHFVPNISIGPGVVECLRKTSNKLYDQSTEKDRKHWFLDVHLMVSKPLQWIEPMATAGASQYTFHVEAALEEEKENNKESTKEDLAVLQHVCETIHAHGMQCGIALKPATELTDAIFTLIDTKQVDMLLIMTVEPGFGGQSFRENVLHKVRALRDRYPLLPIEVDGGLSEKTIDAAAQSGANVIVAGTSVFKAADRPAEVRKLKEGVLRHVQA</sequence>
<evidence type="ECO:0000256" key="11">
    <source>
        <dbReference type="ARBA" id="ARBA00023211"/>
    </source>
</evidence>
<evidence type="ECO:0000256" key="14">
    <source>
        <dbReference type="ARBA" id="ARBA00057323"/>
    </source>
</evidence>
<comment type="cofactor">
    <cofactor evidence="2">
        <name>Mn(2+)</name>
        <dbReference type="ChEBI" id="CHEBI:29035"/>
    </cofactor>
</comment>
<reference evidence="15 16" key="1">
    <citation type="submission" date="2020-08" db="EMBL/GenBank/DDBJ databases">
        <authorList>
            <person name="Newling K."/>
            <person name="Davey J."/>
            <person name="Forrester S."/>
        </authorList>
    </citation>
    <scope>NUCLEOTIDE SEQUENCE [LARGE SCALE GENOMIC DNA]</scope>
    <source>
        <strain evidence="16">Crithidia deanei Carvalho (ATCC PRA-265)</strain>
    </source>
</reference>
<protein>
    <recommendedName>
        <fullName evidence="7">ribulose-phosphate 3-epimerase</fullName>
        <ecNumber evidence="7">5.1.3.1</ecNumber>
    </recommendedName>
</protein>
<dbReference type="VEuPathDB" id="TriTrypDB:ADEAN_000515100"/>
<evidence type="ECO:0000256" key="12">
    <source>
        <dbReference type="ARBA" id="ARBA00023235"/>
    </source>
</evidence>
<dbReference type="GO" id="GO:0004750">
    <property type="term" value="F:D-ribulose-phosphate 3-epimerase activity"/>
    <property type="evidence" value="ECO:0007669"/>
    <property type="project" value="UniProtKB-EC"/>
</dbReference>
<evidence type="ECO:0000256" key="5">
    <source>
        <dbReference type="ARBA" id="ARBA00009541"/>
    </source>
</evidence>
<dbReference type="GO" id="GO:0006163">
    <property type="term" value="P:purine nucleotide metabolic process"/>
    <property type="evidence" value="ECO:0007669"/>
    <property type="project" value="UniProtKB-ARBA"/>
</dbReference>
<dbReference type="FunFam" id="3.20.20.70:FF:000191">
    <property type="entry name" value="ribulose-phosphate 3-epimerase isoform X2"/>
    <property type="match status" value="1"/>
</dbReference>
<dbReference type="PANTHER" id="PTHR11749">
    <property type="entry name" value="RIBULOSE-5-PHOSPHATE-3-EPIMERASE"/>
    <property type="match status" value="1"/>
</dbReference>
<dbReference type="PROSITE" id="PS01086">
    <property type="entry name" value="RIBUL_P_3_EPIMER_2"/>
    <property type="match status" value="1"/>
</dbReference>
<keyword evidence="11" id="KW-0464">Manganese</keyword>
<keyword evidence="12" id="KW-0413">Isomerase</keyword>
<dbReference type="Proteomes" id="UP000515908">
    <property type="component" value="Chromosome 09"/>
</dbReference>
<dbReference type="AlphaFoldDB" id="S9U8S4"/>
<dbReference type="GO" id="GO:1901135">
    <property type="term" value="P:carbohydrate derivative metabolic process"/>
    <property type="evidence" value="ECO:0007669"/>
    <property type="project" value="UniProtKB-ARBA"/>
</dbReference>
<dbReference type="OrthoDB" id="1927044at2759"/>
<dbReference type="NCBIfam" id="NF004076">
    <property type="entry name" value="PRK05581.1-4"/>
    <property type="match status" value="1"/>
</dbReference>
<dbReference type="InterPro" id="IPR011060">
    <property type="entry name" value="RibuloseP-bd_barrel"/>
</dbReference>
<comment type="subunit">
    <text evidence="6">Homodimer.</text>
</comment>
<dbReference type="GO" id="GO:0006091">
    <property type="term" value="P:generation of precursor metabolites and energy"/>
    <property type="evidence" value="ECO:0007669"/>
    <property type="project" value="UniProtKB-ARBA"/>
</dbReference>
<evidence type="ECO:0000256" key="9">
    <source>
        <dbReference type="ARBA" id="ARBA00022833"/>
    </source>
</evidence>
<dbReference type="PROSITE" id="PS01085">
    <property type="entry name" value="RIBUL_P_3_EPIMER_1"/>
    <property type="match status" value="1"/>
</dbReference>
<comment type="similarity">
    <text evidence="5">Belongs to the ribulose-phosphate 3-epimerase family.</text>
</comment>
<dbReference type="GO" id="GO:0046496">
    <property type="term" value="P:nicotinamide nucleotide metabolic process"/>
    <property type="evidence" value="ECO:0007669"/>
    <property type="project" value="UniProtKB-ARBA"/>
</dbReference>
<comment type="cofactor">
    <cofactor evidence="3">
        <name>Zn(2+)</name>
        <dbReference type="ChEBI" id="CHEBI:29105"/>
    </cofactor>
</comment>
<evidence type="ECO:0000256" key="6">
    <source>
        <dbReference type="ARBA" id="ARBA00011738"/>
    </source>
</evidence>
<keyword evidence="8" id="KW-0479">Metal-binding</keyword>
<evidence type="ECO:0000256" key="1">
    <source>
        <dbReference type="ARBA" id="ARBA00001782"/>
    </source>
</evidence>
<keyword evidence="16" id="KW-1185">Reference proteome</keyword>
<evidence type="ECO:0000256" key="4">
    <source>
        <dbReference type="ARBA" id="ARBA00001954"/>
    </source>
</evidence>
<evidence type="ECO:0000313" key="16">
    <source>
        <dbReference type="Proteomes" id="UP000515908"/>
    </source>
</evidence>
<proteinExistence type="inferred from homology"/>
<evidence type="ECO:0000256" key="2">
    <source>
        <dbReference type="ARBA" id="ARBA00001936"/>
    </source>
</evidence>
<evidence type="ECO:0000256" key="3">
    <source>
        <dbReference type="ARBA" id="ARBA00001947"/>
    </source>
</evidence>
<name>S9U8S4_9TRYP</name>
<organism evidence="15 16">
    <name type="scientific">Angomonas deanei</name>
    <dbReference type="NCBI Taxonomy" id="59799"/>
    <lineage>
        <taxon>Eukaryota</taxon>
        <taxon>Discoba</taxon>
        <taxon>Euglenozoa</taxon>
        <taxon>Kinetoplastea</taxon>
        <taxon>Metakinetoplastina</taxon>
        <taxon>Trypanosomatida</taxon>
        <taxon>Trypanosomatidae</taxon>
        <taxon>Strigomonadinae</taxon>
        <taxon>Angomonas</taxon>
    </lineage>
</organism>
<dbReference type="Pfam" id="PF00834">
    <property type="entry name" value="Ribul_P_3_epim"/>
    <property type="match status" value="1"/>
</dbReference>
<dbReference type="Gene3D" id="3.20.20.70">
    <property type="entry name" value="Aldolase class I"/>
    <property type="match status" value="1"/>
</dbReference>
<accession>S9U8S4</accession>
<evidence type="ECO:0000256" key="13">
    <source>
        <dbReference type="ARBA" id="ARBA00023277"/>
    </source>
</evidence>
<evidence type="ECO:0000256" key="8">
    <source>
        <dbReference type="ARBA" id="ARBA00022723"/>
    </source>
</evidence>
<evidence type="ECO:0000313" key="15">
    <source>
        <dbReference type="EMBL" id="CAD2217671.1"/>
    </source>
</evidence>
<keyword evidence="10" id="KW-0408">Iron</keyword>
<dbReference type="GO" id="GO:0005737">
    <property type="term" value="C:cytoplasm"/>
    <property type="evidence" value="ECO:0007669"/>
    <property type="project" value="UniProtKB-ARBA"/>
</dbReference>
<comment type="function">
    <text evidence="14">Catalyzes the reversible epimerization of D-ribulose 5-phosphate to D-xylulose 5-phosphate.</text>
</comment>
<keyword evidence="9" id="KW-0862">Zinc</keyword>
<dbReference type="EMBL" id="LR877153">
    <property type="protein sequence ID" value="CAD2217671.1"/>
    <property type="molecule type" value="Genomic_DNA"/>
</dbReference>
<gene>
    <name evidence="15" type="ORF">ADEAN_000515100</name>
</gene>
<comment type="cofactor">
    <cofactor evidence="4">
        <name>Fe(2+)</name>
        <dbReference type="ChEBI" id="CHEBI:29033"/>
    </cofactor>
</comment>
<dbReference type="GO" id="GO:0005975">
    <property type="term" value="P:carbohydrate metabolic process"/>
    <property type="evidence" value="ECO:0007669"/>
    <property type="project" value="InterPro"/>
</dbReference>
<dbReference type="EC" id="5.1.3.1" evidence="7"/>
<dbReference type="InterPro" id="IPR000056">
    <property type="entry name" value="Ribul_P_3_epim-like"/>
</dbReference>
<comment type="catalytic activity">
    <reaction evidence="1">
        <text>D-ribulose 5-phosphate = D-xylulose 5-phosphate</text>
        <dbReference type="Rhea" id="RHEA:13677"/>
        <dbReference type="ChEBI" id="CHEBI:57737"/>
        <dbReference type="ChEBI" id="CHEBI:58121"/>
        <dbReference type="EC" id="5.1.3.1"/>
    </reaction>
</comment>
<evidence type="ECO:0000256" key="10">
    <source>
        <dbReference type="ARBA" id="ARBA00023004"/>
    </source>
</evidence>